<protein>
    <submittedName>
        <fullName evidence="2">Uncharacterized protein</fullName>
    </submittedName>
</protein>
<reference evidence="2 3" key="1">
    <citation type="journal article" date="2009" name="Stand. Genomic Sci.">
        <title>Complete genome sequence of Desulfotomaculum acetoxidans type strain (5575).</title>
        <authorList>
            <person name="Spring S."/>
            <person name="Lapidus A."/>
            <person name="Schroder M."/>
            <person name="Gleim D."/>
            <person name="Sims D."/>
            <person name="Meincke L."/>
            <person name="Glavina Del Rio T."/>
            <person name="Tice H."/>
            <person name="Copeland A."/>
            <person name="Cheng J.F."/>
            <person name="Lucas S."/>
            <person name="Chen F."/>
            <person name="Nolan M."/>
            <person name="Bruce D."/>
            <person name="Goodwin L."/>
            <person name="Pitluck S."/>
            <person name="Ivanova N."/>
            <person name="Mavromatis K."/>
            <person name="Mikhailova N."/>
            <person name="Pati A."/>
            <person name="Chen A."/>
            <person name="Palaniappan K."/>
            <person name="Land M."/>
            <person name="Hauser L."/>
            <person name="Chang Y.J."/>
            <person name="Jeffries C.D."/>
            <person name="Chain P."/>
            <person name="Saunders E."/>
            <person name="Brettin T."/>
            <person name="Detter J.C."/>
            <person name="Goker M."/>
            <person name="Bristow J."/>
            <person name="Eisen J.A."/>
            <person name="Markowitz V."/>
            <person name="Hugenholtz P."/>
            <person name="Kyrpides N.C."/>
            <person name="Klenk H.P."/>
            <person name="Han C."/>
        </authorList>
    </citation>
    <scope>NUCLEOTIDE SEQUENCE [LARGE SCALE GENOMIC DNA]</scope>
    <source>
        <strain evidence="3">ATCC 49208 / DSM 771 / VKM B-1644</strain>
    </source>
</reference>
<evidence type="ECO:0000313" key="3">
    <source>
        <dbReference type="Proteomes" id="UP000002217"/>
    </source>
</evidence>
<sequence length="142" mass="16476">MCQQFISILSEKYNFTRVQEDILSKTPSALGRNERRILFETLKPREREFKIFLKEKYEQLNKEDRHFWLVATVDSLLAKGGESAIIDGLLMDVIGRLEVYKVLRQRSEIEGRALKPLVNFGGLSFVLVAMVIITAIILYFLH</sequence>
<keyword evidence="1" id="KW-1133">Transmembrane helix</keyword>
<dbReference type="Proteomes" id="UP000002217">
    <property type="component" value="Chromosome"/>
</dbReference>
<evidence type="ECO:0000256" key="1">
    <source>
        <dbReference type="SAM" id="Phobius"/>
    </source>
</evidence>
<dbReference type="KEGG" id="dae:Dtox_1301"/>
<dbReference type="AlphaFoldDB" id="C8W694"/>
<accession>C8W694</accession>
<proteinExistence type="predicted"/>
<dbReference type="EMBL" id="CP001720">
    <property type="protein sequence ID" value="ACV62183.1"/>
    <property type="molecule type" value="Genomic_DNA"/>
</dbReference>
<dbReference type="eggNOG" id="ENOG5032RR2">
    <property type="taxonomic scope" value="Bacteria"/>
</dbReference>
<keyword evidence="1" id="KW-0472">Membrane</keyword>
<dbReference type="OrthoDB" id="1806880at2"/>
<dbReference type="HOGENOM" id="CLU_1803011_0_0_9"/>
<feature type="transmembrane region" description="Helical" evidence="1">
    <location>
        <begin position="117"/>
        <end position="141"/>
    </location>
</feature>
<organism evidence="2 3">
    <name type="scientific">Desulfofarcimen acetoxidans (strain ATCC 49208 / DSM 771 / KCTC 5769 / VKM B-1644 / 5575)</name>
    <name type="common">Desulfotomaculum acetoxidans</name>
    <dbReference type="NCBI Taxonomy" id="485916"/>
    <lineage>
        <taxon>Bacteria</taxon>
        <taxon>Bacillati</taxon>
        <taxon>Bacillota</taxon>
        <taxon>Clostridia</taxon>
        <taxon>Eubacteriales</taxon>
        <taxon>Peptococcaceae</taxon>
        <taxon>Desulfofarcimen</taxon>
    </lineage>
</organism>
<evidence type="ECO:0000313" key="2">
    <source>
        <dbReference type="EMBL" id="ACV62183.1"/>
    </source>
</evidence>
<dbReference type="STRING" id="485916.Dtox_1301"/>
<keyword evidence="1" id="KW-0812">Transmembrane</keyword>
<name>C8W694_DESAS</name>
<gene>
    <name evidence="2" type="ordered locus">Dtox_1301</name>
</gene>
<dbReference type="RefSeq" id="WP_015756898.1">
    <property type="nucleotide sequence ID" value="NC_013216.1"/>
</dbReference>
<keyword evidence="3" id="KW-1185">Reference proteome</keyword>